<dbReference type="Gene3D" id="2.70.20.10">
    <property type="entry name" value="Topoisomerase I, domain 3"/>
    <property type="match status" value="1"/>
</dbReference>
<feature type="region of interest" description="Disordered" evidence="11">
    <location>
        <begin position="457"/>
        <end position="482"/>
    </location>
</feature>
<evidence type="ECO:0000256" key="8">
    <source>
        <dbReference type="ARBA" id="ARBA00031985"/>
    </source>
</evidence>
<evidence type="ECO:0000259" key="12">
    <source>
        <dbReference type="PROSITE" id="PS50880"/>
    </source>
</evidence>
<dbReference type="GO" id="GO:0003677">
    <property type="term" value="F:DNA binding"/>
    <property type="evidence" value="ECO:0007669"/>
    <property type="project" value="UniProtKB-KW"/>
</dbReference>
<dbReference type="SMART" id="SM00436">
    <property type="entry name" value="TOP1Bc"/>
    <property type="match status" value="1"/>
</dbReference>
<dbReference type="Pfam" id="PF01751">
    <property type="entry name" value="Toprim"/>
    <property type="match status" value="1"/>
</dbReference>
<evidence type="ECO:0000256" key="2">
    <source>
        <dbReference type="ARBA" id="ARBA00009446"/>
    </source>
</evidence>
<keyword evidence="4" id="KW-0799">Topoisomerase</keyword>
<feature type="region of interest" description="Disordered" evidence="11">
    <location>
        <begin position="700"/>
        <end position="743"/>
    </location>
</feature>
<dbReference type="InterPro" id="IPR034144">
    <property type="entry name" value="TOPRIM_TopoIII"/>
</dbReference>
<dbReference type="PROSITE" id="PS00396">
    <property type="entry name" value="TOPO_IA_1"/>
    <property type="match status" value="1"/>
</dbReference>
<feature type="compositionally biased region" description="Low complexity" evidence="11">
    <location>
        <begin position="700"/>
        <end position="711"/>
    </location>
</feature>
<dbReference type="EMBL" id="FWZX01000009">
    <property type="protein sequence ID" value="SMF27330.1"/>
    <property type="molecule type" value="Genomic_DNA"/>
</dbReference>
<reference evidence="14 15" key="1">
    <citation type="submission" date="2017-04" db="EMBL/GenBank/DDBJ databases">
        <authorList>
            <person name="Afonso C.L."/>
            <person name="Miller P.J."/>
            <person name="Scott M.A."/>
            <person name="Spackman E."/>
            <person name="Goraichik I."/>
            <person name="Dimitrov K.M."/>
            <person name="Suarez D.L."/>
            <person name="Swayne D.E."/>
        </authorList>
    </citation>
    <scope>NUCLEOTIDE SEQUENCE [LARGE SCALE GENOMIC DNA]</scope>
    <source>
        <strain evidence="14 15">USBA 355</strain>
    </source>
</reference>
<dbReference type="InterPro" id="IPR006171">
    <property type="entry name" value="TOPRIM_dom"/>
</dbReference>
<accession>A0A1Y6C0C7</accession>
<evidence type="ECO:0000256" key="1">
    <source>
        <dbReference type="ARBA" id="ARBA00000213"/>
    </source>
</evidence>
<feature type="region of interest" description="Disordered" evidence="11">
    <location>
        <begin position="775"/>
        <end position="816"/>
    </location>
</feature>
<dbReference type="PANTHER" id="PTHR11390">
    <property type="entry name" value="PROKARYOTIC DNA TOPOISOMERASE"/>
    <property type="match status" value="1"/>
</dbReference>
<dbReference type="CDD" id="cd03362">
    <property type="entry name" value="TOPRIM_TopoIA_TopoIII"/>
    <property type="match status" value="1"/>
</dbReference>
<keyword evidence="6 14" id="KW-0413">Isomerase</keyword>
<dbReference type="STRING" id="560819.SAMN05428998_10978"/>
<dbReference type="SUPFAM" id="SSF56712">
    <property type="entry name" value="Prokaryotic type I DNA topoisomerase"/>
    <property type="match status" value="1"/>
</dbReference>
<dbReference type="Gene3D" id="3.40.50.140">
    <property type="match status" value="1"/>
</dbReference>
<dbReference type="PROSITE" id="PS50880">
    <property type="entry name" value="TOPRIM"/>
    <property type="match status" value="1"/>
</dbReference>
<dbReference type="InterPro" id="IPR000380">
    <property type="entry name" value="Topo_IA"/>
</dbReference>
<dbReference type="InterPro" id="IPR013824">
    <property type="entry name" value="Topo_IA_cen_sub1"/>
</dbReference>
<dbReference type="PRINTS" id="PR00417">
    <property type="entry name" value="PRTPISMRASEI"/>
</dbReference>
<evidence type="ECO:0000256" key="7">
    <source>
        <dbReference type="ARBA" id="ARBA00030003"/>
    </source>
</evidence>
<comment type="catalytic activity">
    <reaction evidence="1">
        <text>ATP-independent breakage of single-stranded DNA, followed by passage and rejoining.</text>
        <dbReference type="EC" id="5.6.2.1"/>
    </reaction>
</comment>
<evidence type="ECO:0000256" key="4">
    <source>
        <dbReference type="ARBA" id="ARBA00023029"/>
    </source>
</evidence>
<evidence type="ECO:0000313" key="15">
    <source>
        <dbReference type="Proteomes" id="UP000192917"/>
    </source>
</evidence>
<dbReference type="SMART" id="SM00493">
    <property type="entry name" value="TOPRIM"/>
    <property type="match status" value="1"/>
</dbReference>
<dbReference type="InterPro" id="IPR003601">
    <property type="entry name" value="Topo_IA_2"/>
</dbReference>
<keyword evidence="15" id="KW-1185">Reference proteome</keyword>
<evidence type="ECO:0000256" key="5">
    <source>
        <dbReference type="ARBA" id="ARBA00023125"/>
    </source>
</evidence>
<feature type="compositionally biased region" description="Low complexity" evidence="11">
    <location>
        <begin position="719"/>
        <end position="728"/>
    </location>
</feature>
<dbReference type="InterPro" id="IPR013825">
    <property type="entry name" value="Topo_IA_cen_sub2"/>
</dbReference>
<dbReference type="GO" id="GO:0003917">
    <property type="term" value="F:DNA topoisomerase type I (single strand cut, ATP-independent) activity"/>
    <property type="evidence" value="ECO:0007669"/>
    <property type="project" value="UniProtKB-EC"/>
</dbReference>
<sequence length="816" mass="87008">MKVWLTEKPDAGRALARVLGGGREQGGYIETPRGVVTWGIGHLLESVPPDDLRKEWKTWAASTLPLLPPAPLPLRVSSRRGGQFRVVDKLLGKATSVVIATDADREGEAIARELLERCRYRGPLARLKLVALEESAIKGALAEMEAAEARQQGSSARSTEAWYAESQARTYQDWVLGYGGTRACSIALRPGRGGAWRAGPVKTPTLALIERREREIESFRPRDYYVVEATFDRAGPGQPVTLRHAPEDKIFDRARAELIAEAARSAQGPVAVVDKQVKVEPPRLFNSGSLTAKAGQVLGWAPSKTRDVLQQLYDRGYVTYPRTDSTHLPSSYAALAPKILRQLSELEGFEALKALERPLLRRGSRYDDRKVSPHHAIAPSAKRPERQAMGADAWALYRIIAKNYAANHMEAGVNRFVQASLPVTYRIDGSPERATAVFATEGSVPVKAGWRALYRGDAEQEAERGKNQSGEAPGGEAQEQLPDLAEGERLAGRDAEISTKRTQPPERFKLAALPNVMARLVDLVEDPVLKKALATDDPDRPKGLGTPATRIAIADELLEAVQIALCDAAGRTVSPSKAGPARRRGRSAGEGEAQYGGKGQAPDQGRGLPPATNGGQAYVRPTAIGRALVRSLEAAWPTLVDPVSRAISEAGLVEIGAAGARAREQRDRFCERARDEATVMSRAILAAPRALVPEAELAAAAPRPARGRGAPAAGGSGARGSRSSTPGASRGGTGGGGSRPPSQKQIALLESLARERGLKLPDGWRADGRLASEAISQALGDRGGPGQTGGARAGGKPTGGGRPAAGSEPRHGRRRG</sequence>
<feature type="domain" description="Toprim" evidence="12">
    <location>
        <begin position="1"/>
        <end position="135"/>
    </location>
</feature>
<protein>
    <recommendedName>
        <fullName evidence="3">DNA topoisomerase</fullName>
        <ecNumber evidence="3">5.6.2.1</ecNumber>
    </recommendedName>
    <alternativeName>
        <fullName evidence="10">Omega-protein</fullName>
    </alternativeName>
    <alternativeName>
        <fullName evidence="9">Relaxing enzyme</fullName>
    </alternativeName>
    <alternativeName>
        <fullName evidence="7">Swivelase</fullName>
    </alternativeName>
    <alternativeName>
        <fullName evidence="8">Untwisting enzyme</fullName>
    </alternativeName>
</protein>
<name>A0A1Y6C0C7_9PROT</name>
<dbReference type="Pfam" id="PF01131">
    <property type="entry name" value="Topoisom_bac"/>
    <property type="match status" value="1"/>
</dbReference>
<feature type="compositionally biased region" description="Basic and acidic residues" evidence="11">
    <location>
        <begin position="457"/>
        <end position="466"/>
    </location>
</feature>
<organism evidence="14 15">
    <name type="scientific">Tistlia consotensis USBA 355</name>
    <dbReference type="NCBI Taxonomy" id="560819"/>
    <lineage>
        <taxon>Bacteria</taxon>
        <taxon>Pseudomonadati</taxon>
        <taxon>Pseudomonadota</taxon>
        <taxon>Alphaproteobacteria</taxon>
        <taxon>Rhodospirillales</taxon>
        <taxon>Rhodovibrionaceae</taxon>
        <taxon>Tistlia</taxon>
    </lineage>
</organism>
<comment type="similarity">
    <text evidence="2">Belongs to the type IA topoisomerase family.</text>
</comment>
<feature type="region of interest" description="Disordered" evidence="11">
    <location>
        <begin position="571"/>
        <end position="617"/>
    </location>
</feature>
<dbReference type="Gene3D" id="1.10.460.10">
    <property type="entry name" value="Topoisomerase I, domain 2"/>
    <property type="match status" value="1"/>
</dbReference>
<dbReference type="Gene3D" id="1.10.290.10">
    <property type="entry name" value="Topoisomerase I, domain 4"/>
    <property type="match status" value="1"/>
</dbReference>
<gene>
    <name evidence="14" type="ORF">SAMN05428998_10978</name>
</gene>
<dbReference type="InterPro" id="IPR013826">
    <property type="entry name" value="Topo_IA_cen_sub3"/>
</dbReference>
<dbReference type="InterPro" id="IPR023406">
    <property type="entry name" value="Topo_IA_AS"/>
</dbReference>
<dbReference type="InterPro" id="IPR023405">
    <property type="entry name" value="Topo_IA_core_domain"/>
</dbReference>
<keyword evidence="5" id="KW-0238">DNA-binding</keyword>
<evidence type="ECO:0000256" key="11">
    <source>
        <dbReference type="SAM" id="MobiDB-lite"/>
    </source>
</evidence>
<feature type="compositionally biased region" description="Gly residues" evidence="11">
    <location>
        <begin position="781"/>
        <end position="803"/>
    </location>
</feature>
<dbReference type="AlphaFoldDB" id="A0A1Y6C0C7"/>
<evidence type="ECO:0000256" key="10">
    <source>
        <dbReference type="ARBA" id="ARBA00032877"/>
    </source>
</evidence>
<dbReference type="RefSeq" id="WP_085123141.1">
    <property type="nucleotide sequence ID" value="NZ_FWZX01000009.1"/>
</dbReference>
<dbReference type="GO" id="GO:0006281">
    <property type="term" value="P:DNA repair"/>
    <property type="evidence" value="ECO:0007669"/>
    <property type="project" value="TreeGrafter"/>
</dbReference>
<evidence type="ECO:0000259" key="13">
    <source>
        <dbReference type="PROSITE" id="PS52039"/>
    </source>
</evidence>
<proteinExistence type="inferred from homology"/>
<feature type="domain" description="Topo IA-type catalytic" evidence="13">
    <location>
        <begin position="159"/>
        <end position="680"/>
    </location>
</feature>
<dbReference type="GO" id="GO:0043597">
    <property type="term" value="C:cytoplasmic replication fork"/>
    <property type="evidence" value="ECO:0007669"/>
    <property type="project" value="TreeGrafter"/>
</dbReference>
<dbReference type="PANTHER" id="PTHR11390:SF21">
    <property type="entry name" value="DNA TOPOISOMERASE 3-ALPHA"/>
    <property type="match status" value="1"/>
</dbReference>
<evidence type="ECO:0000256" key="9">
    <source>
        <dbReference type="ARBA" id="ARBA00032235"/>
    </source>
</evidence>
<dbReference type="GO" id="GO:0006265">
    <property type="term" value="P:DNA topological change"/>
    <property type="evidence" value="ECO:0007669"/>
    <property type="project" value="InterPro"/>
</dbReference>
<dbReference type="InterPro" id="IPR013497">
    <property type="entry name" value="Topo_IA_cen"/>
</dbReference>
<evidence type="ECO:0000256" key="6">
    <source>
        <dbReference type="ARBA" id="ARBA00023235"/>
    </source>
</evidence>
<feature type="compositionally biased region" description="Gly residues" evidence="11">
    <location>
        <begin position="729"/>
        <end position="738"/>
    </location>
</feature>
<dbReference type="SMART" id="SM00437">
    <property type="entry name" value="TOP1Ac"/>
    <property type="match status" value="1"/>
</dbReference>
<dbReference type="PROSITE" id="PS52039">
    <property type="entry name" value="TOPO_IA_2"/>
    <property type="match status" value="1"/>
</dbReference>
<dbReference type="EC" id="5.6.2.1" evidence="3"/>
<dbReference type="InterPro" id="IPR003602">
    <property type="entry name" value="Topo_IA_DNA-bd_dom"/>
</dbReference>
<dbReference type="GO" id="GO:0006310">
    <property type="term" value="P:DNA recombination"/>
    <property type="evidence" value="ECO:0007669"/>
    <property type="project" value="TreeGrafter"/>
</dbReference>
<evidence type="ECO:0000256" key="3">
    <source>
        <dbReference type="ARBA" id="ARBA00012891"/>
    </source>
</evidence>
<evidence type="ECO:0000313" key="14">
    <source>
        <dbReference type="EMBL" id="SMF27330.1"/>
    </source>
</evidence>
<dbReference type="Proteomes" id="UP000192917">
    <property type="component" value="Unassembled WGS sequence"/>
</dbReference>